<organism evidence="1 2">
    <name type="scientific">Nephila pilipes</name>
    <name type="common">Giant wood spider</name>
    <name type="synonym">Nephila maculata</name>
    <dbReference type="NCBI Taxonomy" id="299642"/>
    <lineage>
        <taxon>Eukaryota</taxon>
        <taxon>Metazoa</taxon>
        <taxon>Ecdysozoa</taxon>
        <taxon>Arthropoda</taxon>
        <taxon>Chelicerata</taxon>
        <taxon>Arachnida</taxon>
        <taxon>Araneae</taxon>
        <taxon>Araneomorphae</taxon>
        <taxon>Entelegynae</taxon>
        <taxon>Araneoidea</taxon>
        <taxon>Nephilidae</taxon>
        <taxon>Nephila</taxon>
    </lineage>
</organism>
<evidence type="ECO:0000313" key="2">
    <source>
        <dbReference type="Proteomes" id="UP000887013"/>
    </source>
</evidence>
<gene>
    <name evidence="1" type="ORF">NPIL_491301</name>
</gene>
<dbReference type="EMBL" id="BMAW01086307">
    <property type="protein sequence ID" value="GFU46845.1"/>
    <property type="molecule type" value="Genomic_DNA"/>
</dbReference>
<keyword evidence="2" id="KW-1185">Reference proteome</keyword>
<dbReference type="AlphaFoldDB" id="A0A8X6QVR8"/>
<accession>A0A8X6QVR8</accession>
<reference evidence="1" key="1">
    <citation type="submission" date="2020-08" db="EMBL/GenBank/DDBJ databases">
        <title>Multicomponent nature underlies the extraordinary mechanical properties of spider dragline silk.</title>
        <authorList>
            <person name="Kono N."/>
            <person name="Nakamura H."/>
            <person name="Mori M."/>
            <person name="Yoshida Y."/>
            <person name="Ohtoshi R."/>
            <person name="Malay A.D."/>
            <person name="Moran D.A.P."/>
            <person name="Tomita M."/>
            <person name="Numata K."/>
            <person name="Arakawa K."/>
        </authorList>
    </citation>
    <scope>NUCLEOTIDE SEQUENCE</scope>
</reference>
<protein>
    <submittedName>
        <fullName evidence="1">Uncharacterized protein</fullName>
    </submittedName>
</protein>
<sequence length="109" mass="12227">MLNKKIPNDHEIITNMFSCDRGNDVDIFFLVIEGKNKTLSMKVPDDLEIIRSRFFYDSDNDVDLGSDEGVSGVVRDADGAELVALLSLLYLAGVCHGNRVNCGELWRLY</sequence>
<name>A0A8X6QVR8_NEPPI</name>
<proteinExistence type="predicted"/>
<evidence type="ECO:0000313" key="1">
    <source>
        <dbReference type="EMBL" id="GFU46845.1"/>
    </source>
</evidence>
<dbReference type="Proteomes" id="UP000887013">
    <property type="component" value="Unassembled WGS sequence"/>
</dbReference>
<comment type="caution">
    <text evidence="1">The sequence shown here is derived from an EMBL/GenBank/DDBJ whole genome shotgun (WGS) entry which is preliminary data.</text>
</comment>